<proteinExistence type="predicted"/>
<accession>A0A160TK78</accession>
<feature type="transmembrane region" description="Helical" evidence="1">
    <location>
        <begin position="52"/>
        <end position="70"/>
    </location>
</feature>
<feature type="transmembrane region" description="Helical" evidence="1">
    <location>
        <begin position="310"/>
        <end position="327"/>
    </location>
</feature>
<evidence type="ECO:0000256" key="1">
    <source>
        <dbReference type="SAM" id="Phobius"/>
    </source>
</evidence>
<dbReference type="PANTHER" id="PTHR30590">
    <property type="entry name" value="INNER MEMBRANE PROTEIN"/>
    <property type="match status" value="1"/>
</dbReference>
<name>A0A160TK78_9ZZZZ</name>
<dbReference type="PANTHER" id="PTHR30590:SF2">
    <property type="entry name" value="INNER MEMBRANE PROTEIN"/>
    <property type="match status" value="1"/>
</dbReference>
<gene>
    <name evidence="3" type="ORF">MGWOODY_Smn3337</name>
</gene>
<feature type="domain" description="DUF418" evidence="2">
    <location>
        <begin position="254"/>
        <end position="412"/>
    </location>
</feature>
<sequence length="424" mass="47216">MTTNQEMPVPAIGPRRIATLDVIRGVAVMGILIMNIVAFAMPETAYMNPAAFGGHSGIDLAVWAFNFILVDGKMRGLFSFLFGASTLLVIDRATAKDESPARMHFARMFWLFLFGEAHMILLWWGDILHHYALIGCIAYLFRKTEPHKLVAMAIILLLTEFLMVSSVTMSVHVSEIAMQAPKPSADTIRQFQEFRSGFGVPTAGQLAKDLALHRGPYPALAAHRLDEALSTTLRTLIFVGAETLGYMLLGMACLKSGMLTGEWDRRRYLRWILIGFGVGIPISAALAWYVASQGFAMFPLVLGTLMLPTVFRPLMIVGWACLIVLLTRSGGAIVMRLTAAGRMAFSNYLGTSILCSTIFYGYGLGLYGHLSRAQLYPIVFAVWALMLLWSKPWLERFRFGPLEWLWRSLARMRLQPMRGSAMTD</sequence>
<dbReference type="Pfam" id="PF04235">
    <property type="entry name" value="DUF418"/>
    <property type="match status" value="1"/>
</dbReference>
<feature type="transmembrane region" description="Helical" evidence="1">
    <location>
        <begin position="77"/>
        <end position="95"/>
    </location>
</feature>
<protein>
    <submittedName>
        <fullName evidence="3">Membrane protein, putative</fullName>
    </submittedName>
</protein>
<dbReference type="InterPro" id="IPR007349">
    <property type="entry name" value="DUF418"/>
</dbReference>
<dbReference type="EMBL" id="CZQE01000187">
    <property type="protein sequence ID" value="CUS44851.1"/>
    <property type="molecule type" value="Genomic_DNA"/>
</dbReference>
<feature type="transmembrane region" description="Helical" evidence="1">
    <location>
        <begin position="348"/>
        <end position="367"/>
    </location>
</feature>
<feature type="transmembrane region" description="Helical" evidence="1">
    <location>
        <begin position="268"/>
        <end position="290"/>
    </location>
</feature>
<feature type="transmembrane region" description="Helical" evidence="1">
    <location>
        <begin position="149"/>
        <end position="173"/>
    </location>
</feature>
<keyword evidence="1" id="KW-0472">Membrane</keyword>
<feature type="transmembrane region" description="Helical" evidence="1">
    <location>
        <begin position="235"/>
        <end position="256"/>
    </location>
</feature>
<organism evidence="3">
    <name type="scientific">hydrothermal vent metagenome</name>
    <dbReference type="NCBI Taxonomy" id="652676"/>
    <lineage>
        <taxon>unclassified sequences</taxon>
        <taxon>metagenomes</taxon>
        <taxon>ecological metagenomes</taxon>
    </lineage>
</organism>
<feature type="transmembrane region" description="Helical" evidence="1">
    <location>
        <begin position="21"/>
        <end position="40"/>
    </location>
</feature>
<keyword evidence="1" id="KW-1133">Transmembrane helix</keyword>
<dbReference type="AlphaFoldDB" id="A0A160TK78"/>
<dbReference type="InterPro" id="IPR052529">
    <property type="entry name" value="Bact_Transport_Assoc"/>
</dbReference>
<reference evidence="3" key="1">
    <citation type="submission" date="2015-10" db="EMBL/GenBank/DDBJ databases">
        <authorList>
            <person name="Gilbert D.G."/>
        </authorList>
    </citation>
    <scope>NUCLEOTIDE SEQUENCE</scope>
</reference>
<keyword evidence="1" id="KW-0812">Transmembrane</keyword>
<feature type="transmembrane region" description="Helical" evidence="1">
    <location>
        <begin position="373"/>
        <end position="389"/>
    </location>
</feature>
<evidence type="ECO:0000313" key="3">
    <source>
        <dbReference type="EMBL" id="CUS44851.1"/>
    </source>
</evidence>
<evidence type="ECO:0000259" key="2">
    <source>
        <dbReference type="Pfam" id="PF04235"/>
    </source>
</evidence>